<keyword evidence="4" id="KW-1185">Reference proteome</keyword>
<sequence>MLESRGIQLSLASGEHPKPQLEHGLLEGVGALGERMILAPEDIDQLRELLKKVVMNVPFFCYLAGLSALRHC</sequence>
<organism evidence="3 5">
    <name type="scientific">Bursaphelenchus xylophilus</name>
    <name type="common">Pinewood nematode worm</name>
    <name type="synonym">Aphelenchoides xylophilus</name>
    <dbReference type="NCBI Taxonomy" id="6326"/>
    <lineage>
        <taxon>Eukaryota</taxon>
        <taxon>Metazoa</taxon>
        <taxon>Ecdysozoa</taxon>
        <taxon>Nematoda</taxon>
        <taxon>Chromadorea</taxon>
        <taxon>Rhabditida</taxon>
        <taxon>Tylenchina</taxon>
        <taxon>Tylenchomorpha</taxon>
        <taxon>Aphelenchoidea</taxon>
        <taxon>Aphelenchoididae</taxon>
        <taxon>Bursaphelenchus</taxon>
    </lineage>
</organism>
<proteinExistence type="predicted"/>
<dbReference type="AlphaFoldDB" id="A0A1I7RVG5"/>
<dbReference type="Proteomes" id="UP000582659">
    <property type="component" value="Unassembled WGS sequence"/>
</dbReference>
<protein>
    <submittedName>
        <fullName evidence="1">(pine wood nematode) hypothetical protein</fullName>
    </submittedName>
</protein>
<name>A0A1I7RVG5_BURXY</name>
<dbReference type="Proteomes" id="UP000095284">
    <property type="component" value="Unplaced"/>
</dbReference>
<evidence type="ECO:0000313" key="1">
    <source>
        <dbReference type="EMBL" id="CAD5219127.1"/>
    </source>
</evidence>
<evidence type="ECO:0000313" key="2">
    <source>
        <dbReference type="EMBL" id="CAG9104106.1"/>
    </source>
</evidence>
<dbReference type="EMBL" id="CAJFDI010000003">
    <property type="protein sequence ID" value="CAD5219127.1"/>
    <property type="molecule type" value="Genomic_DNA"/>
</dbReference>
<dbReference type="Proteomes" id="UP000659654">
    <property type="component" value="Unassembled WGS sequence"/>
</dbReference>
<reference evidence="5" key="1">
    <citation type="submission" date="2016-11" db="UniProtKB">
        <authorList>
            <consortium name="WormBaseParasite"/>
        </authorList>
    </citation>
    <scope>IDENTIFICATION</scope>
</reference>
<evidence type="ECO:0000313" key="4">
    <source>
        <dbReference type="Proteomes" id="UP000659654"/>
    </source>
</evidence>
<gene>
    <name evidence="1" type="ORF">BXYJ_LOCUS5523</name>
</gene>
<reference evidence="2" key="2">
    <citation type="submission" date="2020-08" db="EMBL/GenBank/DDBJ databases">
        <authorList>
            <person name="Kikuchi T."/>
        </authorList>
    </citation>
    <scope>NUCLEOTIDE SEQUENCE</scope>
    <source>
        <strain evidence="1">Ka4C1</strain>
    </source>
</reference>
<dbReference type="SMR" id="A0A1I7RVG5"/>
<accession>A0A1I7RVG5</accession>
<evidence type="ECO:0000313" key="5">
    <source>
        <dbReference type="WBParaSite" id="BXY_0472600.1"/>
    </source>
</evidence>
<dbReference type="EMBL" id="CAJFCV020000003">
    <property type="protein sequence ID" value="CAG9104106.1"/>
    <property type="molecule type" value="Genomic_DNA"/>
</dbReference>
<dbReference type="WBParaSite" id="BXY_0472600.1">
    <property type="protein sequence ID" value="BXY_0472600.1"/>
    <property type="gene ID" value="BXY_0472600"/>
</dbReference>
<evidence type="ECO:0000313" key="3">
    <source>
        <dbReference type="Proteomes" id="UP000095284"/>
    </source>
</evidence>